<organism evidence="1 2">
    <name type="scientific">Xenopus laevis</name>
    <name type="common">African clawed frog</name>
    <dbReference type="NCBI Taxonomy" id="8355"/>
    <lineage>
        <taxon>Eukaryota</taxon>
        <taxon>Metazoa</taxon>
        <taxon>Chordata</taxon>
        <taxon>Craniata</taxon>
        <taxon>Vertebrata</taxon>
        <taxon>Euteleostomi</taxon>
        <taxon>Amphibia</taxon>
        <taxon>Batrachia</taxon>
        <taxon>Anura</taxon>
        <taxon>Pipoidea</taxon>
        <taxon>Pipidae</taxon>
        <taxon>Xenopodinae</taxon>
        <taxon>Xenopus</taxon>
        <taxon>Xenopus</taxon>
    </lineage>
</organism>
<protein>
    <submittedName>
        <fullName evidence="1">Uncharacterized protein</fullName>
    </submittedName>
</protein>
<dbReference type="Proteomes" id="UP000694892">
    <property type="component" value="Chromosome 3S"/>
</dbReference>
<reference evidence="2" key="1">
    <citation type="journal article" date="2016" name="Nature">
        <title>Genome evolution in the allotetraploid frog Xenopus laevis.</title>
        <authorList>
            <person name="Session A.M."/>
            <person name="Uno Y."/>
            <person name="Kwon T."/>
            <person name="Chapman J.A."/>
            <person name="Toyoda A."/>
            <person name="Takahashi S."/>
            <person name="Fukui A."/>
            <person name="Hikosaka A."/>
            <person name="Suzuki A."/>
            <person name="Kondo M."/>
            <person name="van Heeringen S.J."/>
            <person name="Quigley I."/>
            <person name="Heinz S."/>
            <person name="Ogino H."/>
            <person name="Ochi H."/>
            <person name="Hellsten U."/>
            <person name="Lyons J.B."/>
            <person name="Simakov O."/>
            <person name="Putnam N."/>
            <person name="Stites J."/>
            <person name="Kuroki Y."/>
            <person name="Tanaka T."/>
            <person name="Michiue T."/>
            <person name="Watanabe M."/>
            <person name="Bogdanovic O."/>
            <person name="Lister R."/>
            <person name="Georgiou G."/>
            <person name="Paranjpe S.S."/>
            <person name="van Kruijsbergen I."/>
            <person name="Shu S."/>
            <person name="Carlson J."/>
            <person name="Kinoshita T."/>
            <person name="Ohta Y."/>
            <person name="Mawaribuchi S."/>
            <person name="Jenkins J."/>
            <person name="Grimwood J."/>
            <person name="Schmutz J."/>
            <person name="Mitros T."/>
            <person name="Mozaffari S.V."/>
            <person name="Suzuki Y."/>
            <person name="Haramoto Y."/>
            <person name="Yamamoto T.S."/>
            <person name="Takagi C."/>
            <person name="Heald R."/>
            <person name="Miller K."/>
            <person name="Haudenschild C."/>
            <person name="Kitzman J."/>
            <person name="Nakayama T."/>
            <person name="Izutsu Y."/>
            <person name="Robert J."/>
            <person name="Fortriede J."/>
            <person name="Burns K."/>
            <person name="Lotay V."/>
            <person name="Karimi K."/>
            <person name="Yasuoka Y."/>
            <person name="Dichmann D.S."/>
            <person name="Flajnik M.F."/>
            <person name="Houston D.W."/>
            <person name="Shendure J."/>
            <person name="DuPasquier L."/>
            <person name="Vize P.D."/>
            <person name="Zorn A.M."/>
            <person name="Ito M."/>
            <person name="Marcotte E.M."/>
            <person name="Wallingford J.B."/>
            <person name="Ito Y."/>
            <person name="Asashima M."/>
            <person name="Ueno N."/>
            <person name="Matsuda Y."/>
            <person name="Veenstra G.J."/>
            <person name="Fujiyama A."/>
            <person name="Harland R.M."/>
            <person name="Taira M."/>
            <person name="Rokhsar D.S."/>
        </authorList>
    </citation>
    <scope>NUCLEOTIDE SEQUENCE [LARGE SCALE GENOMIC DNA]</scope>
    <source>
        <strain evidence="2">J</strain>
    </source>
</reference>
<dbReference type="EMBL" id="CM004471">
    <property type="protein sequence ID" value="OCT87410.1"/>
    <property type="molecule type" value="Genomic_DNA"/>
</dbReference>
<evidence type="ECO:0000313" key="2">
    <source>
        <dbReference type="Proteomes" id="UP000694892"/>
    </source>
</evidence>
<evidence type="ECO:0000313" key="1">
    <source>
        <dbReference type="EMBL" id="OCT87410.1"/>
    </source>
</evidence>
<proteinExistence type="predicted"/>
<dbReference type="AlphaFoldDB" id="A0A974HRB4"/>
<accession>A0A974HRB4</accession>
<name>A0A974HRB4_XENLA</name>
<gene>
    <name evidence="1" type="ORF">XELAEV_18021105mg</name>
</gene>
<sequence length="74" mass="8783">MRPLWGGHMAEKGVHVKMNPLAERDYFQSYVCFTYLIFVKKKTLGCILQLNTRYFLYFLVFKENIGFFTTVTAF</sequence>